<gene>
    <name evidence="3" type="ORF">ACFFTR_39060</name>
</gene>
<feature type="region of interest" description="Disordered" evidence="1">
    <location>
        <begin position="209"/>
        <end position="262"/>
    </location>
</feature>
<feature type="compositionally biased region" description="Low complexity" evidence="1">
    <location>
        <begin position="226"/>
        <end position="256"/>
    </location>
</feature>
<reference evidence="3 4" key="1">
    <citation type="submission" date="2024-09" db="EMBL/GenBank/DDBJ databases">
        <authorList>
            <person name="Sun Q."/>
            <person name="Mori K."/>
        </authorList>
    </citation>
    <scope>NUCLEOTIDE SEQUENCE [LARGE SCALE GENOMIC DNA]</scope>
    <source>
        <strain evidence="3 4">JCM 3307</strain>
    </source>
</reference>
<dbReference type="EMBL" id="JBHMCA010000063">
    <property type="protein sequence ID" value="MFB9449113.1"/>
    <property type="molecule type" value="Genomic_DNA"/>
</dbReference>
<evidence type="ECO:0000313" key="3">
    <source>
        <dbReference type="EMBL" id="MFB9449113.1"/>
    </source>
</evidence>
<keyword evidence="4" id="KW-1185">Reference proteome</keyword>
<dbReference type="Proteomes" id="UP001589608">
    <property type="component" value="Unassembled WGS sequence"/>
</dbReference>
<comment type="caution">
    <text evidence="3">The sequence shown here is derived from an EMBL/GenBank/DDBJ whole genome shotgun (WGS) entry which is preliminary data.</text>
</comment>
<dbReference type="InterPro" id="IPR024983">
    <property type="entry name" value="CHAT_dom"/>
</dbReference>
<evidence type="ECO:0000259" key="2">
    <source>
        <dbReference type="Pfam" id="PF12770"/>
    </source>
</evidence>
<name>A0ABV5MJU0_9ACTN</name>
<dbReference type="Pfam" id="PF12770">
    <property type="entry name" value="CHAT"/>
    <property type="match status" value="1"/>
</dbReference>
<organism evidence="3 4">
    <name type="scientific">Dactylosporangium vinaceum</name>
    <dbReference type="NCBI Taxonomy" id="53362"/>
    <lineage>
        <taxon>Bacteria</taxon>
        <taxon>Bacillati</taxon>
        <taxon>Actinomycetota</taxon>
        <taxon>Actinomycetes</taxon>
        <taxon>Micromonosporales</taxon>
        <taxon>Micromonosporaceae</taxon>
        <taxon>Dactylosporangium</taxon>
    </lineage>
</organism>
<evidence type="ECO:0000313" key="4">
    <source>
        <dbReference type="Proteomes" id="UP001589608"/>
    </source>
</evidence>
<feature type="domain" description="CHAT" evidence="2">
    <location>
        <begin position="256"/>
        <end position="436"/>
    </location>
</feature>
<proteinExistence type="predicted"/>
<dbReference type="RefSeq" id="WP_223092787.1">
    <property type="nucleotide sequence ID" value="NZ_CP061913.1"/>
</dbReference>
<accession>A0ABV5MJU0</accession>
<sequence>MIEVAVSPQEIVVGRSSALTLRFFNSGRAPCFNVEFMVRLPPGVMLQSGVGQVDIPVLGPGRVYTHTISVLTQKVGPFELTSARFAYRDESDRQRRVTDFSVRLVAAAAIKAEPVRLPRGRLRVECEDGELAAGQWGELRLRVGNGTGVALGDVIAAVDGPFETDGRRSRVAVLGDGASVRCTFSVKMDVAGRVPVDVRTTYRFRDAGGELRARTQEDSATVTVRPEGQAPHQTQQQAPPQTGQQTEGQTGQQAPPRAGRKSEQVVLYLAAAPRDMEPLRSDLEMRKVREKLQRSRDRERFRLEWCPAARFEDISQALIDYEPQIVHFSGHGDEDGNLCVEDELGDRDLVTPEGLADLFGQHRDSLRCVVVNACHSVQLAETLATRIQYTVGMRNMIADDASIQFSVGFYEGLFGGLPIPRAFTRGCAHVRSRPGTEHQHRTPLLFSRTS</sequence>
<evidence type="ECO:0000256" key="1">
    <source>
        <dbReference type="SAM" id="MobiDB-lite"/>
    </source>
</evidence>
<protein>
    <submittedName>
        <fullName evidence="3">CHAT domain-containing protein</fullName>
    </submittedName>
</protein>